<reference evidence="2 3" key="1">
    <citation type="submission" date="2018-09" db="EMBL/GenBank/DDBJ databases">
        <authorList>
            <person name="Wang F."/>
        </authorList>
    </citation>
    <scope>NUCLEOTIDE SEQUENCE [LARGE SCALE GENOMIC DNA]</scope>
    <source>
        <strain evidence="2 3">PLHSC7-2</strain>
    </source>
</reference>
<dbReference type="AlphaFoldDB" id="A0A418Y9V6"/>
<dbReference type="Pfam" id="PF11376">
    <property type="entry name" value="DUF3179"/>
    <property type="match status" value="1"/>
</dbReference>
<feature type="transmembrane region" description="Helical" evidence="1">
    <location>
        <begin position="73"/>
        <end position="92"/>
    </location>
</feature>
<feature type="transmembrane region" description="Helical" evidence="1">
    <location>
        <begin position="41"/>
        <end position="61"/>
    </location>
</feature>
<organism evidence="2 3">
    <name type="scientific">Motilimonas pumila</name>
    <dbReference type="NCBI Taxonomy" id="2303987"/>
    <lineage>
        <taxon>Bacteria</taxon>
        <taxon>Pseudomonadati</taxon>
        <taxon>Pseudomonadota</taxon>
        <taxon>Gammaproteobacteria</taxon>
        <taxon>Alteromonadales</taxon>
        <taxon>Alteromonadales genera incertae sedis</taxon>
        <taxon>Motilimonas</taxon>
    </lineage>
</organism>
<evidence type="ECO:0000256" key="1">
    <source>
        <dbReference type="SAM" id="Phobius"/>
    </source>
</evidence>
<dbReference type="Proteomes" id="UP000283255">
    <property type="component" value="Unassembled WGS sequence"/>
</dbReference>
<accession>A0A418Y9V6</accession>
<evidence type="ECO:0000313" key="2">
    <source>
        <dbReference type="EMBL" id="RJG38591.1"/>
    </source>
</evidence>
<keyword evidence="3" id="KW-1185">Reference proteome</keyword>
<gene>
    <name evidence="2" type="ORF">D1Z90_18940</name>
</gene>
<dbReference type="RefSeq" id="WP_119912367.1">
    <property type="nucleotide sequence ID" value="NZ_QZCH01000040.1"/>
</dbReference>
<name>A0A418Y9V6_9GAMM</name>
<keyword evidence="1" id="KW-0812">Transmembrane</keyword>
<keyword evidence="1" id="KW-1133">Transmembrane helix</keyword>
<protein>
    <submittedName>
        <fullName evidence="2">DUF3179 domain-containing protein</fullName>
    </submittedName>
</protein>
<reference evidence="2 3" key="2">
    <citation type="submission" date="2019-01" db="EMBL/GenBank/DDBJ databases">
        <title>Motilimonas pumilus sp. nov., isolated from the gut of sea cucumber (Apostichopus japonicus).</title>
        <authorList>
            <person name="Wang F.-Q."/>
            <person name="Ren L.-H."/>
            <person name="Lin Y.-W."/>
            <person name="Sun G.-H."/>
            <person name="Du Z.-J."/>
            <person name="Zhao J.-X."/>
            <person name="Liu X.-J."/>
            <person name="Liu L.-J."/>
        </authorList>
    </citation>
    <scope>NUCLEOTIDE SEQUENCE [LARGE SCALE GENOMIC DNA]</scope>
    <source>
        <strain evidence="2 3">PLHSC7-2</strain>
    </source>
</reference>
<dbReference type="InterPro" id="IPR021516">
    <property type="entry name" value="DUF3179"/>
</dbReference>
<keyword evidence="1" id="KW-0472">Membrane</keyword>
<comment type="caution">
    <text evidence="2">The sequence shown here is derived from an EMBL/GenBank/DDBJ whole genome shotgun (WGS) entry which is preliminary data.</text>
</comment>
<dbReference type="OrthoDB" id="5844941at2"/>
<dbReference type="EMBL" id="QZCH01000040">
    <property type="protein sequence ID" value="RJG38591.1"/>
    <property type="molecule type" value="Genomic_DNA"/>
</dbReference>
<evidence type="ECO:0000313" key="3">
    <source>
        <dbReference type="Proteomes" id="UP000283255"/>
    </source>
</evidence>
<proteinExistence type="predicted"/>
<sequence length="359" mass="41130">MKKILFNLYAAVLAFVAIFCAILMTEPGQSLNVPRDWVLGYYRYAGIFIAIQSVLLMGLWFLSEKWGMWNRKLMALSTIGVCFTFWASMNAMPTAFPTEQFTAQYMPVDKADKYIPEDDQRVYVVELNNEVRIFPRYHVQVPHVAGWESNDTNYAVTFCGLSNLAMVIETDYGMGEADLQVLGQAHNNLIFKDVNNGTAIQQITMQSEFTDHATKVHPNTMMDWQEAKVRYPDAEVYIYAMDRFIDGILLDLFEEPLKMQRSKGERFIFPTLDLADNRMEFKTEIFGYDNGKGQVAIHPEFARTNNGYQFNLKGEQLEIQTDGQVVRLVSVDTGEQVATHNGVHFGIWSQFFTDSEVLQ</sequence>